<dbReference type="Proteomes" id="UP000024635">
    <property type="component" value="Unassembled WGS sequence"/>
</dbReference>
<protein>
    <submittedName>
        <fullName evidence="2">Uncharacterized protein</fullName>
    </submittedName>
</protein>
<evidence type="ECO:0000313" key="2">
    <source>
        <dbReference type="EMBL" id="EYB83489.1"/>
    </source>
</evidence>
<dbReference type="AlphaFoldDB" id="A0A016RZT3"/>
<feature type="region of interest" description="Disordered" evidence="1">
    <location>
        <begin position="61"/>
        <end position="85"/>
    </location>
</feature>
<evidence type="ECO:0000256" key="1">
    <source>
        <dbReference type="SAM" id="MobiDB-lite"/>
    </source>
</evidence>
<gene>
    <name evidence="2" type="primary">Acey_s0334.g2832</name>
    <name evidence="2" type="ORF">Y032_0334g2832</name>
</gene>
<reference evidence="3" key="1">
    <citation type="journal article" date="2015" name="Nat. Genet.">
        <title>The genome and transcriptome of the zoonotic hookworm Ancylostoma ceylanicum identify infection-specific gene families.</title>
        <authorList>
            <person name="Schwarz E.M."/>
            <person name="Hu Y."/>
            <person name="Antoshechkin I."/>
            <person name="Miller M.M."/>
            <person name="Sternberg P.W."/>
            <person name="Aroian R.V."/>
        </authorList>
    </citation>
    <scope>NUCLEOTIDE SEQUENCE</scope>
    <source>
        <strain evidence="3">HY135</strain>
    </source>
</reference>
<sequence>MIPSVLASGGIDERSQEGTDLPAARSAVEKFFGKWGALRGDSLQSEMATDAKDIKICHIPPENPSIIDDQEAQNFPGNVHESRNR</sequence>
<keyword evidence="3" id="KW-1185">Reference proteome</keyword>
<name>A0A016RZT3_9BILA</name>
<feature type="region of interest" description="Disordered" evidence="1">
    <location>
        <begin position="1"/>
        <end position="22"/>
    </location>
</feature>
<accession>A0A016RZT3</accession>
<proteinExistence type="predicted"/>
<dbReference type="EMBL" id="JARK01001670">
    <property type="protein sequence ID" value="EYB83489.1"/>
    <property type="molecule type" value="Genomic_DNA"/>
</dbReference>
<comment type="caution">
    <text evidence="2">The sequence shown here is derived from an EMBL/GenBank/DDBJ whole genome shotgun (WGS) entry which is preliminary data.</text>
</comment>
<evidence type="ECO:0000313" key="3">
    <source>
        <dbReference type="Proteomes" id="UP000024635"/>
    </source>
</evidence>
<organism evidence="2 3">
    <name type="scientific">Ancylostoma ceylanicum</name>
    <dbReference type="NCBI Taxonomy" id="53326"/>
    <lineage>
        <taxon>Eukaryota</taxon>
        <taxon>Metazoa</taxon>
        <taxon>Ecdysozoa</taxon>
        <taxon>Nematoda</taxon>
        <taxon>Chromadorea</taxon>
        <taxon>Rhabditida</taxon>
        <taxon>Rhabditina</taxon>
        <taxon>Rhabditomorpha</taxon>
        <taxon>Strongyloidea</taxon>
        <taxon>Ancylostomatidae</taxon>
        <taxon>Ancylostomatinae</taxon>
        <taxon>Ancylostoma</taxon>
    </lineage>
</organism>